<organism evidence="4 5">
    <name type="scientific">Ostreobium quekettii</name>
    <dbReference type="NCBI Taxonomy" id="121088"/>
    <lineage>
        <taxon>Eukaryota</taxon>
        <taxon>Viridiplantae</taxon>
        <taxon>Chlorophyta</taxon>
        <taxon>core chlorophytes</taxon>
        <taxon>Ulvophyceae</taxon>
        <taxon>TCBD clade</taxon>
        <taxon>Bryopsidales</taxon>
        <taxon>Ostreobineae</taxon>
        <taxon>Ostreobiaceae</taxon>
        <taxon>Ostreobium</taxon>
    </lineage>
</organism>
<evidence type="ECO:0000256" key="1">
    <source>
        <dbReference type="PROSITE-ProRule" id="PRU00117"/>
    </source>
</evidence>
<evidence type="ECO:0000256" key="2">
    <source>
        <dbReference type="SAM" id="MobiDB-lite"/>
    </source>
</evidence>
<dbReference type="PROSITE" id="PS50084">
    <property type="entry name" value="KH_TYPE_1"/>
    <property type="match status" value="1"/>
</dbReference>
<dbReference type="AlphaFoldDB" id="A0A8S1IUV4"/>
<dbReference type="Pfam" id="PF00013">
    <property type="entry name" value="KH_1"/>
    <property type="match status" value="1"/>
</dbReference>
<reference evidence="4" key="1">
    <citation type="submission" date="2020-12" db="EMBL/GenBank/DDBJ databases">
        <authorList>
            <person name="Iha C."/>
        </authorList>
    </citation>
    <scope>NUCLEOTIDE SEQUENCE</scope>
</reference>
<dbReference type="InterPro" id="IPR036612">
    <property type="entry name" value="KH_dom_type_1_sf"/>
</dbReference>
<evidence type="ECO:0000313" key="5">
    <source>
        <dbReference type="Proteomes" id="UP000708148"/>
    </source>
</evidence>
<name>A0A8S1IUV4_9CHLO</name>
<evidence type="ECO:0000259" key="3">
    <source>
        <dbReference type="Pfam" id="PF00013"/>
    </source>
</evidence>
<dbReference type="EMBL" id="CAJHUC010000876">
    <property type="protein sequence ID" value="CAD7698722.1"/>
    <property type="molecule type" value="Genomic_DNA"/>
</dbReference>
<evidence type="ECO:0000313" key="4">
    <source>
        <dbReference type="EMBL" id="CAD7698722.1"/>
    </source>
</evidence>
<dbReference type="Gene3D" id="3.30.1370.10">
    <property type="entry name" value="K Homology domain, type 1"/>
    <property type="match status" value="1"/>
</dbReference>
<dbReference type="OrthoDB" id="550454at2759"/>
<dbReference type="CDD" id="cd00105">
    <property type="entry name" value="KH-I"/>
    <property type="match status" value="1"/>
</dbReference>
<feature type="domain" description="K Homology" evidence="3">
    <location>
        <begin position="189"/>
        <end position="245"/>
    </location>
</feature>
<proteinExistence type="predicted"/>
<protein>
    <recommendedName>
        <fullName evidence="3">K Homology domain-containing protein</fullName>
    </recommendedName>
</protein>
<dbReference type="GO" id="GO:0003723">
    <property type="term" value="F:RNA binding"/>
    <property type="evidence" value="ECO:0007669"/>
    <property type="project" value="UniProtKB-UniRule"/>
</dbReference>
<dbReference type="SUPFAM" id="SSF54791">
    <property type="entry name" value="Eukaryotic type KH-domain (KH-domain type I)"/>
    <property type="match status" value="1"/>
</dbReference>
<keyword evidence="5" id="KW-1185">Reference proteome</keyword>
<gene>
    <name evidence="4" type="ORF">OSTQU699_LOCUS4081</name>
</gene>
<feature type="region of interest" description="Disordered" evidence="2">
    <location>
        <begin position="63"/>
        <end position="82"/>
    </location>
</feature>
<sequence>MPDVASLQSTDLDARLDDMLLAARLPSFGDEAALPARIRDHLIRDRSASLDLRAANSFKLASALKGPGPEGPPSPPLAARQLPSGCLGGRSVRDVMAAAAAAAVTYAPGVGGSPSSSASWDSHFNAGRLDGDLHGDGMGWRGADVDYRMRLPSGPRKAGEGVEDVFQHIVAVEKIREGCVLVRTTLLVAGFIIGSSGMSIRGIIQKSGASITSSTVLWPPSNPRGTREFMIVGPSESVAYALDIMYEAVDRYKKLSEGLFAGQHVERCQTIRDVQFFYQPPPRGKVPYAAGIKVRKPSSIANGSSCMLRTRRPEQRFNFAKRH</sequence>
<accession>A0A8S1IUV4</accession>
<dbReference type="Proteomes" id="UP000708148">
    <property type="component" value="Unassembled WGS sequence"/>
</dbReference>
<comment type="caution">
    <text evidence="4">The sequence shown here is derived from an EMBL/GenBank/DDBJ whole genome shotgun (WGS) entry which is preliminary data.</text>
</comment>
<dbReference type="InterPro" id="IPR004088">
    <property type="entry name" value="KH_dom_type_1"/>
</dbReference>
<keyword evidence="1" id="KW-0694">RNA-binding</keyword>